<dbReference type="CDD" id="cd03354">
    <property type="entry name" value="LbH_SAT"/>
    <property type="match status" value="1"/>
</dbReference>
<sequence length="312" mass="34564">MSEKNHNEPSPWPLDSVVTELRQVRHEWRERQGRETDLGTRELPAHRHIHEVIDALCGILFPMRLGPSDLKKESEDFYVGHQLGHALNILVTQVRLELSCQQPRLESQAQDRKANEFVRRFATMLPALRRQLDQDVIAAYRGDPAASSVDEILLCYPGLLAIIHHRIANVFYVEGLRIIARIIAEKAHSVTGIDIHPGATIGSHFFIDHGTGVVVGETAVIGERVRLYQAVTLGAVRFDEDDQGALTKGEPRHPIVEDDVVIYAGATILGRITIGRGAVIGGNVWLTRDVPPGSRITQAVLRQSVDDHPSGG</sequence>
<evidence type="ECO:0000256" key="3">
    <source>
        <dbReference type="ARBA" id="ARBA00022605"/>
    </source>
</evidence>
<evidence type="ECO:0000256" key="6">
    <source>
        <dbReference type="ARBA" id="ARBA00049486"/>
    </source>
</evidence>
<accession>A0A2A4HMF6</accession>
<evidence type="ECO:0000313" key="7">
    <source>
        <dbReference type="EMBL" id="PCF95559.1"/>
    </source>
</evidence>
<keyword evidence="5" id="KW-0012">Acyltransferase</keyword>
<comment type="similarity">
    <text evidence="1">Belongs to the transferase hexapeptide repeat family.</text>
</comment>
<dbReference type="FunFam" id="2.160.10.10:FF:000015">
    <property type="entry name" value="Serine acetyltransferase, plasmid"/>
    <property type="match status" value="1"/>
</dbReference>
<dbReference type="GO" id="GO:0009001">
    <property type="term" value="F:serine O-acetyltransferase activity"/>
    <property type="evidence" value="ECO:0007669"/>
    <property type="project" value="UniProtKB-EC"/>
</dbReference>
<dbReference type="EC" id="2.3.1.30" evidence="2"/>
<evidence type="ECO:0000256" key="4">
    <source>
        <dbReference type="ARBA" id="ARBA00022679"/>
    </source>
</evidence>
<evidence type="ECO:0000313" key="8">
    <source>
        <dbReference type="Proteomes" id="UP000218677"/>
    </source>
</evidence>
<evidence type="ECO:0000256" key="5">
    <source>
        <dbReference type="ARBA" id="ARBA00023315"/>
    </source>
</evidence>
<dbReference type="InterPro" id="IPR001451">
    <property type="entry name" value="Hexapep"/>
</dbReference>
<reference evidence="8" key="1">
    <citation type="submission" date="2017-09" db="EMBL/GenBank/DDBJ databases">
        <authorList>
            <person name="Cho G.-S."/>
            <person name="Oguntoyinbo F.A."/>
            <person name="Cnockaert M."/>
            <person name="Kabisch J."/>
            <person name="Neve H."/>
            <person name="Bockelmann W."/>
            <person name="Wenning M."/>
            <person name="Franz C.M."/>
            <person name="Vandamme P."/>
        </authorList>
    </citation>
    <scope>NUCLEOTIDE SEQUENCE [LARGE SCALE GENOMIC DNA]</scope>
    <source>
        <strain evidence="8">MBT G8648</strain>
    </source>
</reference>
<gene>
    <name evidence="7" type="ORF">CPA45_10905</name>
</gene>
<dbReference type="PANTHER" id="PTHR42811">
    <property type="entry name" value="SERINE ACETYLTRANSFERASE"/>
    <property type="match status" value="1"/>
</dbReference>
<dbReference type="InterPro" id="IPR053376">
    <property type="entry name" value="Serine_acetyltransferase"/>
</dbReference>
<evidence type="ECO:0000256" key="2">
    <source>
        <dbReference type="ARBA" id="ARBA00013266"/>
    </source>
</evidence>
<protein>
    <recommendedName>
        <fullName evidence="2">serine O-acetyltransferase</fullName>
        <ecNumber evidence="2">2.3.1.30</ecNumber>
    </recommendedName>
</protein>
<dbReference type="InterPro" id="IPR011004">
    <property type="entry name" value="Trimer_LpxA-like_sf"/>
</dbReference>
<dbReference type="Gene3D" id="1.10.3130.10">
    <property type="entry name" value="serine acetyltransferase, domain 1"/>
    <property type="match status" value="1"/>
</dbReference>
<dbReference type="AlphaFoldDB" id="A0A2A4HMF6"/>
<proteinExistence type="inferred from homology"/>
<dbReference type="InterPro" id="IPR042122">
    <property type="entry name" value="Ser_AcTrfase_N_sf"/>
</dbReference>
<dbReference type="NCBIfam" id="NF041874">
    <property type="entry name" value="EPS_EpsC"/>
    <property type="match status" value="1"/>
</dbReference>
<name>A0A2A4HMF6_9GAMM</name>
<comment type="caution">
    <text evidence="7">The sequence shown here is derived from an EMBL/GenBank/DDBJ whole genome shotgun (WGS) entry which is preliminary data.</text>
</comment>
<keyword evidence="4 7" id="KW-0808">Transferase</keyword>
<dbReference type="InterPro" id="IPR045304">
    <property type="entry name" value="LbH_SAT"/>
</dbReference>
<dbReference type="OrthoDB" id="9801456at2"/>
<keyword evidence="3" id="KW-0028">Amino-acid biosynthesis</keyword>
<dbReference type="EMBL" id="NWUX01000008">
    <property type="protein sequence ID" value="PCF95559.1"/>
    <property type="molecule type" value="Genomic_DNA"/>
</dbReference>
<organism evidence="7 8">
    <name type="scientific">Vreelandella nigrificans</name>
    <dbReference type="NCBI Taxonomy" id="2042704"/>
    <lineage>
        <taxon>Bacteria</taxon>
        <taxon>Pseudomonadati</taxon>
        <taxon>Pseudomonadota</taxon>
        <taxon>Gammaproteobacteria</taxon>
        <taxon>Oceanospirillales</taxon>
        <taxon>Halomonadaceae</taxon>
        <taxon>Vreelandella</taxon>
    </lineage>
</organism>
<dbReference type="Proteomes" id="UP000218677">
    <property type="component" value="Unassembled WGS sequence"/>
</dbReference>
<dbReference type="RefSeq" id="WP_096651576.1">
    <property type="nucleotide sequence ID" value="NZ_NWUX01000008.1"/>
</dbReference>
<dbReference type="Pfam" id="PF00132">
    <property type="entry name" value="Hexapep"/>
    <property type="match status" value="1"/>
</dbReference>
<keyword evidence="8" id="KW-1185">Reference proteome</keyword>
<evidence type="ECO:0000256" key="1">
    <source>
        <dbReference type="ARBA" id="ARBA00007274"/>
    </source>
</evidence>
<comment type="catalytic activity">
    <reaction evidence="6">
        <text>L-serine + acetyl-CoA = O-acetyl-L-serine + CoA</text>
        <dbReference type="Rhea" id="RHEA:24560"/>
        <dbReference type="ChEBI" id="CHEBI:33384"/>
        <dbReference type="ChEBI" id="CHEBI:57287"/>
        <dbReference type="ChEBI" id="CHEBI:57288"/>
        <dbReference type="ChEBI" id="CHEBI:58340"/>
        <dbReference type="EC" id="2.3.1.30"/>
    </reaction>
</comment>
<dbReference type="SUPFAM" id="SSF51161">
    <property type="entry name" value="Trimeric LpxA-like enzymes"/>
    <property type="match status" value="1"/>
</dbReference>
<dbReference type="GO" id="GO:0008652">
    <property type="term" value="P:amino acid biosynthetic process"/>
    <property type="evidence" value="ECO:0007669"/>
    <property type="project" value="UniProtKB-KW"/>
</dbReference>
<dbReference type="Gene3D" id="2.160.10.10">
    <property type="entry name" value="Hexapeptide repeat proteins"/>
    <property type="match status" value="1"/>
</dbReference>